<sequence length="372" mass="39528">MQPLEGIFVLDFSTLLPGPLATLMLAEAGAEVLKIERPEGEDMRRFPPRMGEMSAPYAVLNRGKQALALDLKNPQALDVLRPLVARADVVVEQFRPGVMDRLGLGYRNLRAINPQLIYCSITGYGQDGPRAQQAGHDLNYQAVTGLLGMAPGTPAAPAVPAALVADIAGGSMPAVINILLALRQRDVTGEGCRLDIAMADAMFTFNWLALAQGGATGAYPGPNASMLTGGLPRYAVYATADDRFIAVGALEEKFWMNFCEAIGLPEHLRRDGDDPKATRTEVARIVAQRPAQAWADLLGPLDCCCTVVATLEEALADPHFRGRDLFSRRVGLPAGEEVAATVVPISPDFRDGELKAAPSLSVGASPDGSASQ</sequence>
<organism evidence="1 2">
    <name type="scientific">Alsobacter soli</name>
    <dbReference type="NCBI Taxonomy" id="2109933"/>
    <lineage>
        <taxon>Bacteria</taxon>
        <taxon>Pseudomonadati</taxon>
        <taxon>Pseudomonadota</taxon>
        <taxon>Alphaproteobacteria</taxon>
        <taxon>Hyphomicrobiales</taxon>
        <taxon>Alsobacteraceae</taxon>
        <taxon>Alsobacter</taxon>
    </lineage>
</organism>
<dbReference type="OrthoDB" id="9806585at2"/>
<protein>
    <submittedName>
        <fullName evidence="1">CoA transferase</fullName>
    </submittedName>
</protein>
<dbReference type="Gene3D" id="3.30.1540.10">
    <property type="entry name" value="formyl-coa transferase, domain 3"/>
    <property type="match status" value="1"/>
</dbReference>
<dbReference type="InterPro" id="IPR003673">
    <property type="entry name" value="CoA-Trfase_fam_III"/>
</dbReference>
<dbReference type="InterPro" id="IPR050509">
    <property type="entry name" value="CoA-transferase_III"/>
</dbReference>
<dbReference type="AlphaFoldDB" id="A0A2T1HPT9"/>
<dbReference type="InterPro" id="IPR044855">
    <property type="entry name" value="CoA-Trfase_III_dom3_sf"/>
</dbReference>
<dbReference type="SUPFAM" id="SSF89796">
    <property type="entry name" value="CoA-transferase family III (CaiB/BaiF)"/>
    <property type="match status" value="1"/>
</dbReference>
<comment type="caution">
    <text evidence="1">The sequence shown here is derived from an EMBL/GenBank/DDBJ whole genome shotgun (WGS) entry which is preliminary data.</text>
</comment>
<dbReference type="EMBL" id="PVZS01000022">
    <property type="protein sequence ID" value="PSC03660.1"/>
    <property type="molecule type" value="Genomic_DNA"/>
</dbReference>
<dbReference type="Pfam" id="PF02515">
    <property type="entry name" value="CoA_transf_3"/>
    <property type="match status" value="1"/>
</dbReference>
<dbReference type="GO" id="GO:0016740">
    <property type="term" value="F:transferase activity"/>
    <property type="evidence" value="ECO:0007669"/>
    <property type="project" value="UniProtKB-KW"/>
</dbReference>
<gene>
    <name evidence="1" type="ORF">SLNSH_17910</name>
</gene>
<proteinExistence type="predicted"/>
<dbReference type="Proteomes" id="UP000239772">
    <property type="component" value="Unassembled WGS sequence"/>
</dbReference>
<reference evidence="2" key="1">
    <citation type="submission" date="2018-03" db="EMBL/GenBank/DDBJ databases">
        <authorList>
            <person name="Sun L."/>
            <person name="Liu H."/>
            <person name="Chen W."/>
            <person name="Huang K."/>
            <person name="Liu W."/>
            <person name="Gao X."/>
        </authorList>
    </citation>
    <scope>NUCLEOTIDE SEQUENCE [LARGE SCALE GENOMIC DNA]</scope>
    <source>
        <strain evidence="2">SH9</strain>
    </source>
</reference>
<dbReference type="RefSeq" id="WP_106338386.1">
    <property type="nucleotide sequence ID" value="NZ_PVZS01000022.1"/>
</dbReference>
<name>A0A2T1HPT9_9HYPH</name>
<dbReference type="PANTHER" id="PTHR48228:SF5">
    <property type="entry name" value="ALPHA-METHYLACYL-COA RACEMASE"/>
    <property type="match status" value="1"/>
</dbReference>
<dbReference type="PANTHER" id="PTHR48228">
    <property type="entry name" value="SUCCINYL-COA--D-CITRAMALATE COA-TRANSFERASE"/>
    <property type="match status" value="1"/>
</dbReference>
<keyword evidence="1" id="KW-0808">Transferase</keyword>
<keyword evidence="2" id="KW-1185">Reference proteome</keyword>
<accession>A0A2T1HPT9</accession>
<evidence type="ECO:0000313" key="2">
    <source>
        <dbReference type="Proteomes" id="UP000239772"/>
    </source>
</evidence>
<dbReference type="InterPro" id="IPR023606">
    <property type="entry name" value="CoA-Trfase_III_dom_1_sf"/>
</dbReference>
<evidence type="ECO:0000313" key="1">
    <source>
        <dbReference type="EMBL" id="PSC03660.1"/>
    </source>
</evidence>
<dbReference type="Gene3D" id="3.40.50.10540">
    <property type="entry name" value="Crotonobetainyl-coa:carnitine coa-transferase, domain 1"/>
    <property type="match status" value="1"/>
</dbReference>